<dbReference type="PANTHER" id="PTHR43300">
    <property type="entry name" value="ACETYLTRANSFERASE"/>
    <property type="match status" value="1"/>
</dbReference>
<name>A0A410G6H8_9FLAO</name>
<dbReference type="Gene3D" id="2.160.10.10">
    <property type="entry name" value="Hexapeptide repeat proteins"/>
    <property type="match status" value="1"/>
</dbReference>
<organism evidence="2 3">
    <name type="scientific">Aequorivita ciconiae</name>
    <dbReference type="NCBI Taxonomy" id="2494375"/>
    <lineage>
        <taxon>Bacteria</taxon>
        <taxon>Pseudomonadati</taxon>
        <taxon>Bacteroidota</taxon>
        <taxon>Flavobacteriia</taxon>
        <taxon>Flavobacteriales</taxon>
        <taxon>Flavobacteriaceae</taxon>
        <taxon>Aequorivita</taxon>
    </lineage>
</organism>
<dbReference type="OrthoDB" id="9814490at2"/>
<sequence>MNPIHFFCSNRIIRENKFSFTYAVGQELDNSIAFANDRKSLNALNNIPSVSVIITTEELANVVSEEKGLILSENPKKDFFLLHNYMIKENHISALNGNDIDESAVIAPTARIGNNVIIGKNVTIDDYTIIESNTVIGDDCEIGPFVVIGTTSLQRTLIDGRLFRLEFAGGVKIGDRSRVLTGAIIQKPYQAFYTTVGEDSVISTRVIVGHGSKVGNRTLMSGGAGIAGNCILGDDVWIGSGAIVADNLKIGDKAKVLLGSVVVRDVGPNEVVSGNFALDHKKNIRQHIKIRD</sequence>
<evidence type="ECO:0000256" key="1">
    <source>
        <dbReference type="ARBA" id="ARBA00007274"/>
    </source>
</evidence>
<dbReference type="EMBL" id="CP034951">
    <property type="protein sequence ID" value="QAA82898.1"/>
    <property type="molecule type" value="Genomic_DNA"/>
</dbReference>
<gene>
    <name evidence="2" type="ORF">EI546_14740</name>
</gene>
<comment type="similarity">
    <text evidence="1">Belongs to the transferase hexapeptide repeat family.</text>
</comment>
<accession>A0A410G6H8</accession>
<evidence type="ECO:0008006" key="4">
    <source>
        <dbReference type="Google" id="ProtNLM"/>
    </source>
</evidence>
<dbReference type="Proteomes" id="UP000285517">
    <property type="component" value="Chromosome"/>
</dbReference>
<dbReference type="KEGG" id="aev:EI546_14740"/>
<evidence type="ECO:0000313" key="2">
    <source>
        <dbReference type="EMBL" id="QAA82898.1"/>
    </source>
</evidence>
<proteinExistence type="inferred from homology"/>
<protein>
    <recommendedName>
        <fullName evidence="4">UDP-3-O-(3-hydroxymyristoyl)glucosamine N-acyltransferase</fullName>
    </recommendedName>
</protein>
<dbReference type="AlphaFoldDB" id="A0A410G6H8"/>
<keyword evidence="3" id="KW-1185">Reference proteome</keyword>
<dbReference type="InterPro" id="IPR050179">
    <property type="entry name" value="Trans_hexapeptide_repeat"/>
</dbReference>
<reference evidence="2 3" key="1">
    <citation type="submission" date="2019-01" db="EMBL/GenBank/DDBJ databases">
        <title>Complete genome sequencing of Aequorivita sp. H23M31.</title>
        <authorList>
            <person name="Bae J.-W."/>
        </authorList>
    </citation>
    <scope>NUCLEOTIDE SEQUENCE [LARGE SCALE GENOMIC DNA]</scope>
    <source>
        <strain evidence="2 3">H23M31</strain>
    </source>
</reference>
<dbReference type="SUPFAM" id="SSF51161">
    <property type="entry name" value="Trimeric LpxA-like enzymes"/>
    <property type="match status" value="1"/>
</dbReference>
<dbReference type="Pfam" id="PF00132">
    <property type="entry name" value="Hexapep"/>
    <property type="match status" value="1"/>
</dbReference>
<dbReference type="InterPro" id="IPR011004">
    <property type="entry name" value="Trimer_LpxA-like_sf"/>
</dbReference>
<dbReference type="InterPro" id="IPR001451">
    <property type="entry name" value="Hexapep"/>
</dbReference>
<dbReference type="RefSeq" id="WP_128251262.1">
    <property type="nucleotide sequence ID" value="NZ_CP034951.1"/>
</dbReference>
<evidence type="ECO:0000313" key="3">
    <source>
        <dbReference type="Proteomes" id="UP000285517"/>
    </source>
</evidence>
<dbReference type="PANTHER" id="PTHR43300:SF11">
    <property type="entry name" value="ACETYLTRANSFERASE RV3034C-RELATED"/>
    <property type="match status" value="1"/>
</dbReference>